<evidence type="ECO:0000256" key="1">
    <source>
        <dbReference type="SAM" id="Phobius"/>
    </source>
</evidence>
<keyword evidence="1" id="KW-1133">Transmembrane helix</keyword>
<evidence type="ECO:0000313" key="3">
    <source>
        <dbReference type="EMBL" id="KKS07495.1"/>
    </source>
</evidence>
<feature type="transmembrane region" description="Helical" evidence="1">
    <location>
        <begin position="255"/>
        <end position="276"/>
    </location>
</feature>
<proteinExistence type="predicted"/>
<gene>
    <name evidence="3" type="ORF">UU59_C0006G0027</name>
</gene>
<feature type="transmembrane region" description="Helical" evidence="1">
    <location>
        <begin position="355"/>
        <end position="374"/>
    </location>
</feature>
<reference evidence="3 4" key="1">
    <citation type="journal article" date="2015" name="Nature">
        <title>rRNA introns, odd ribosomes, and small enigmatic genomes across a large radiation of phyla.</title>
        <authorList>
            <person name="Brown C.T."/>
            <person name="Hug L.A."/>
            <person name="Thomas B.C."/>
            <person name="Sharon I."/>
            <person name="Castelle C.J."/>
            <person name="Singh A."/>
            <person name="Wilkins M.J."/>
            <person name="Williams K.H."/>
            <person name="Banfield J.F."/>
        </authorList>
    </citation>
    <scope>NUCLEOTIDE SEQUENCE [LARGE SCALE GENOMIC DNA]</scope>
</reference>
<protein>
    <submittedName>
        <fullName evidence="3">Uncharacterized protein</fullName>
    </submittedName>
</protein>
<feature type="transmembrane region" description="Helical" evidence="1">
    <location>
        <begin position="413"/>
        <end position="433"/>
    </location>
</feature>
<feature type="chain" id="PRO_5002535061" evidence="2">
    <location>
        <begin position="27"/>
        <end position="728"/>
    </location>
</feature>
<organism evidence="3 4">
    <name type="scientific">candidate division WWE3 bacterium GW2011_GWE1_41_27</name>
    <dbReference type="NCBI Taxonomy" id="1619131"/>
    <lineage>
        <taxon>Bacteria</taxon>
        <taxon>Katanobacteria</taxon>
    </lineage>
</organism>
<keyword evidence="2" id="KW-0732">Signal</keyword>
<feature type="transmembrane region" description="Helical" evidence="1">
    <location>
        <begin position="208"/>
        <end position="227"/>
    </location>
</feature>
<name>A0A0G0W3H6_UNCKA</name>
<evidence type="ECO:0000256" key="2">
    <source>
        <dbReference type="SAM" id="SignalP"/>
    </source>
</evidence>
<dbReference type="EMBL" id="LCBF01000006">
    <property type="protein sequence ID" value="KKS07495.1"/>
    <property type="molecule type" value="Genomic_DNA"/>
</dbReference>
<dbReference type="AlphaFoldDB" id="A0A0G0W3H6"/>
<accession>A0A0G0W3H6</accession>
<evidence type="ECO:0000313" key="4">
    <source>
        <dbReference type="Proteomes" id="UP000034544"/>
    </source>
</evidence>
<keyword evidence="1" id="KW-0472">Membrane</keyword>
<feature type="transmembrane region" description="Helical" evidence="1">
    <location>
        <begin position="380"/>
        <end position="397"/>
    </location>
</feature>
<dbReference type="Proteomes" id="UP000034544">
    <property type="component" value="Unassembled WGS sequence"/>
</dbReference>
<feature type="signal peptide" evidence="2">
    <location>
        <begin position="1"/>
        <end position="26"/>
    </location>
</feature>
<keyword evidence="1" id="KW-0812">Transmembrane</keyword>
<comment type="caution">
    <text evidence="3">The sequence shown here is derived from an EMBL/GenBank/DDBJ whole genome shotgun (WGS) entry which is preliminary data.</text>
</comment>
<feature type="transmembrane region" description="Helical" evidence="1">
    <location>
        <begin position="321"/>
        <end position="343"/>
    </location>
</feature>
<sequence length="728" mass="81088">MNKSITKFTLFFALLGIAFLSSGTMASNSVDYYKELFRSWNLTIDTIETQEDTAGINYVVEPPENVNTIGADSYLLLLSSQKLSPGFSYRNIILICDTDDLLNSALPAPCTYTTLRDINFSLLKPDESITSNILGEVIRPVVVGGVTYYVVPEILLVTPEYRLKLGNYFKALADADKVTLERGGALSKTPVFDTVDKLRNSSILEGSIYAFALLTVVLLAGRLLVLLGSRSRSNFTKELFVVVYRRPLNFIRKNFDVIIFIFFIISTLYIPIIYALGVRGALMGDSGYAASYILNTLNPTNFPQVVMSKNIFKLGFLGYNYILGIFAVLVTLPSFISIIGNSVNKFRAFSLKNDFIKWAVVAVMWVTTALLAFVEVENMISFLIGSLSFLMLSLVYMRNRKIVLVTLFNKKEGSIIIASMVLTLTLNITYPIYLNGTPIKYSHEPLIGLNKEIVLFPYSKKWGKNVLFRPHFYNGISKVFADGYLTYNQGAQKIINRPLSAFEDSGNFAIISGKIEPTIEILLRNPGILPLIQSNSFSTIFSFADFAGQQAPRIELAIICTANPEPATINLEIYSLGRDEAEQNAIITESIEILKFPGCSSSDGTKIFEVPLGMPPLHENFVIARVVGTEPSIFLEVKLVTGDTEIPLTFLNKDILNENKYSILYQTPGTAKFITSYSADVEKEFPIDVKTTEEGFDLSAPINELMKMGVLNNPFIIWTDQGIEVIQR</sequence>